<reference evidence="2 3" key="1">
    <citation type="submission" date="2024-03" db="EMBL/GenBank/DDBJ databases">
        <title>A high-quality draft genome sequence of Diaporthe vaccinii, a causative agent of upright dieback and viscid rot disease in cranberry plants.</title>
        <authorList>
            <person name="Sarrasin M."/>
            <person name="Lang B.F."/>
            <person name="Burger G."/>
        </authorList>
    </citation>
    <scope>NUCLEOTIDE SEQUENCE [LARGE SCALE GENOMIC DNA]</scope>
    <source>
        <strain evidence="2 3">IS7</strain>
    </source>
</reference>
<name>A0ABR4FEM7_9PEZI</name>
<comment type="caution">
    <text evidence="2">The sequence shown here is derived from an EMBL/GenBank/DDBJ whole genome shotgun (WGS) entry which is preliminary data.</text>
</comment>
<dbReference type="Proteomes" id="UP001600888">
    <property type="component" value="Unassembled WGS sequence"/>
</dbReference>
<evidence type="ECO:0000313" key="3">
    <source>
        <dbReference type="Proteomes" id="UP001600888"/>
    </source>
</evidence>
<evidence type="ECO:0000313" key="2">
    <source>
        <dbReference type="EMBL" id="KAL2293164.1"/>
    </source>
</evidence>
<organism evidence="2 3">
    <name type="scientific">Diaporthe vaccinii</name>
    <dbReference type="NCBI Taxonomy" id="105482"/>
    <lineage>
        <taxon>Eukaryota</taxon>
        <taxon>Fungi</taxon>
        <taxon>Dikarya</taxon>
        <taxon>Ascomycota</taxon>
        <taxon>Pezizomycotina</taxon>
        <taxon>Sordariomycetes</taxon>
        <taxon>Sordariomycetidae</taxon>
        <taxon>Diaporthales</taxon>
        <taxon>Diaporthaceae</taxon>
        <taxon>Diaporthe</taxon>
        <taxon>Diaporthe eres species complex</taxon>
    </lineage>
</organism>
<protein>
    <submittedName>
        <fullName evidence="2">Uncharacterized protein</fullName>
    </submittedName>
</protein>
<gene>
    <name evidence="2" type="ORF">FJTKL_05147</name>
</gene>
<sequence>MSSKPSNSEEYQLSSETGRTGPYAVKNQRGHRTHVHRLCRPSKPFPLGISDFHELLSCQIITLRVNPSSPSLIDPNPKRPRVA</sequence>
<accession>A0ABR4FEM7</accession>
<feature type="region of interest" description="Disordered" evidence="1">
    <location>
        <begin position="1"/>
        <end position="31"/>
    </location>
</feature>
<proteinExistence type="predicted"/>
<keyword evidence="3" id="KW-1185">Reference proteome</keyword>
<feature type="compositionally biased region" description="Polar residues" evidence="1">
    <location>
        <begin position="1"/>
        <end position="18"/>
    </location>
</feature>
<evidence type="ECO:0000256" key="1">
    <source>
        <dbReference type="SAM" id="MobiDB-lite"/>
    </source>
</evidence>
<dbReference type="EMBL" id="JBAWTH010000001">
    <property type="protein sequence ID" value="KAL2293164.1"/>
    <property type="molecule type" value="Genomic_DNA"/>
</dbReference>